<comment type="subcellular location">
    <subcellularLocation>
        <location evidence="2 9">Mitochondrion inner membrane</location>
        <topology evidence="2 9">Single-pass membrane protein</topology>
    </subcellularLocation>
</comment>
<dbReference type="PANTHER" id="PTHR21304:SF0">
    <property type="entry name" value="MICOS COMPLEX SUBUNIT MIC10"/>
    <property type="match status" value="1"/>
</dbReference>
<name>A0A5J5EX36_9PEZI</name>
<evidence type="ECO:0000256" key="2">
    <source>
        <dbReference type="ARBA" id="ARBA00004434"/>
    </source>
</evidence>
<evidence type="ECO:0000256" key="6">
    <source>
        <dbReference type="ARBA" id="ARBA00022989"/>
    </source>
</evidence>
<dbReference type="Pfam" id="PF04418">
    <property type="entry name" value="DUF543"/>
    <property type="match status" value="1"/>
</dbReference>
<comment type="similarity">
    <text evidence="3 9">Belongs to the MICOS complex subunit Mic10 family.</text>
</comment>
<evidence type="ECO:0000256" key="5">
    <source>
        <dbReference type="ARBA" id="ARBA00022792"/>
    </source>
</evidence>
<dbReference type="InterPro" id="IPR007512">
    <property type="entry name" value="Mic10"/>
</dbReference>
<keyword evidence="6 9" id="KW-1133">Transmembrane helix</keyword>
<evidence type="ECO:0000256" key="8">
    <source>
        <dbReference type="ARBA" id="ARBA00023136"/>
    </source>
</evidence>
<dbReference type="AlphaFoldDB" id="A0A5J5EX36"/>
<dbReference type="GO" id="GO:0061617">
    <property type="term" value="C:MICOS complex"/>
    <property type="evidence" value="ECO:0007669"/>
    <property type="project" value="UniProtKB-UniRule"/>
</dbReference>
<sequence length="96" mass="10425">MTATTSEIIQQKTQRPASEELLSEKWDQCLSNLVVKSALGAGFGIVFSILLFKRRAWPVTFGLGFGAGRGYAECDREFKGAAGGVTRAVGERLQRS</sequence>
<keyword evidence="4 9" id="KW-0812">Transmembrane</keyword>
<gene>
    <name evidence="10" type="ORF">FN846DRAFT_723556</name>
</gene>
<dbReference type="FunCoup" id="A0A5J5EX36">
    <property type="interactions" value="82"/>
</dbReference>
<dbReference type="Proteomes" id="UP000326924">
    <property type="component" value="Unassembled WGS sequence"/>
</dbReference>
<dbReference type="OrthoDB" id="1916310at2759"/>
<evidence type="ECO:0000256" key="7">
    <source>
        <dbReference type="ARBA" id="ARBA00023128"/>
    </source>
</evidence>
<comment type="caution">
    <text evidence="10">The sequence shown here is derived from an EMBL/GenBank/DDBJ whole genome shotgun (WGS) entry which is preliminary data.</text>
</comment>
<comment type="function">
    <text evidence="1 9">Component of the MICOS complex, a large protein complex of the mitochondrial inner membrane that plays crucial roles in the maintenance of crista junctions, inner membrane architecture, and formation of contact sites to the outer membrane.</text>
</comment>
<evidence type="ECO:0000313" key="11">
    <source>
        <dbReference type="Proteomes" id="UP000326924"/>
    </source>
</evidence>
<protein>
    <recommendedName>
        <fullName evidence="9">MICOS complex subunit MIC10</fullName>
    </recommendedName>
</protein>
<accession>A0A5J5EX36</accession>
<organism evidence="10 11">
    <name type="scientific">Sphaerosporella brunnea</name>
    <dbReference type="NCBI Taxonomy" id="1250544"/>
    <lineage>
        <taxon>Eukaryota</taxon>
        <taxon>Fungi</taxon>
        <taxon>Dikarya</taxon>
        <taxon>Ascomycota</taxon>
        <taxon>Pezizomycotina</taxon>
        <taxon>Pezizomycetes</taxon>
        <taxon>Pezizales</taxon>
        <taxon>Pyronemataceae</taxon>
        <taxon>Sphaerosporella</taxon>
    </lineage>
</organism>
<keyword evidence="11" id="KW-1185">Reference proteome</keyword>
<dbReference type="InParanoid" id="A0A5J5EX36"/>
<reference evidence="10 11" key="1">
    <citation type="submission" date="2019-09" db="EMBL/GenBank/DDBJ databases">
        <title>Draft genome of the ectomycorrhizal ascomycete Sphaerosporella brunnea.</title>
        <authorList>
            <consortium name="DOE Joint Genome Institute"/>
            <person name="Benucci G.M."/>
            <person name="Marozzi G."/>
            <person name="Antonielli L."/>
            <person name="Sanchez S."/>
            <person name="Marco P."/>
            <person name="Wang X."/>
            <person name="Falini L.B."/>
            <person name="Barry K."/>
            <person name="Haridas S."/>
            <person name="Lipzen A."/>
            <person name="Labutti K."/>
            <person name="Grigoriev I.V."/>
            <person name="Murat C."/>
            <person name="Martin F."/>
            <person name="Albertini E."/>
            <person name="Donnini D."/>
            <person name="Bonito G."/>
        </authorList>
    </citation>
    <scope>NUCLEOTIDE SEQUENCE [LARGE SCALE GENOMIC DNA]</scope>
    <source>
        <strain evidence="10 11">Sb_GMNB300</strain>
    </source>
</reference>
<evidence type="ECO:0000313" key="10">
    <source>
        <dbReference type="EMBL" id="KAA8906112.1"/>
    </source>
</evidence>
<keyword evidence="5 9" id="KW-0999">Mitochondrion inner membrane</keyword>
<proteinExistence type="inferred from homology"/>
<feature type="transmembrane region" description="Helical" evidence="9">
    <location>
        <begin position="33"/>
        <end position="52"/>
    </location>
</feature>
<evidence type="ECO:0000256" key="3">
    <source>
        <dbReference type="ARBA" id="ARBA00006792"/>
    </source>
</evidence>
<evidence type="ECO:0000256" key="1">
    <source>
        <dbReference type="ARBA" id="ARBA00002689"/>
    </source>
</evidence>
<keyword evidence="8 9" id="KW-0472">Membrane</keyword>
<dbReference type="EMBL" id="VXIS01000092">
    <property type="protein sequence ID" value="KAA8906112.1"/>
    <property type="molecule type" value="Genomic_DNA"/>
</dbReference>
<evidence type="ECO:0000256" key="9">
    <source>
        <dbReference type="RuleBase" id="RU363011"/>
    </source>
</evidence>
<evidence type="ECO:0000256" key="4">
    <source>
        <dbReference type="ARBA" id="ARBA00022692"/>
    </source>
</evidence>
<keyword evidence="7 9" id="KW-0496">Mitochondrion</keyword>
<comment type="subunit">
    <text evidence="9">Component of the mitochondrial contact site and cristae organizing system (MICOS) complex.</text>
</comment>
<dbReference type="PANTHER" id="PTHR21304">
    <property type="entry name" value="MICOS COMPLEX SUBUNIT MIC10"/>
    <property type="match status" value="1"/>
</dbReference>